<protein>
    <submittedName>
        <fullName evidence="6">Transcriptional regulator, Crp/Fnr family</fullName>
    </submittedName>
</protein>
<dbReference type="HOGENOM" id="CLU_075053_4_0_7"/>
<dbReference type="Pfam" id="PF00027">
    <property type="entry name" value="cNMP_binding"/>
    <property type="match status" value="1"/>
</dbReference>
<name>A0A0H3A5H0_NITV4</name>
<dbReference type="Pfam" id="PF13545">
    <property type="entry name" value="HTH_Crp_2"/>
    <property type="match status" value="1"/>
</dbReference>
<dbReference type="Gene3D" id="1.10.10.10">
    <property type="entry name" value="Winged helix-like DNA-binding domain superfamily/Winged helix DNA-binding domain"/>
    <property type="match status" value="1"/>
</dbReference>
<evidence type="ECO:0000256" key="3">
    <source>
        <dbReference type="ARBA" id="ARBA00023163"/>
    </source>
</evidence>
<dbReference type="SUPFAM" id="SSF46785">
    <property type="entry name" value="Winged helix' DNA-binding domain"/>
    <property type="match status" value="1"/>
</dbReference>
<dbReference type="InterPro" id="IPR012318">
    <property type="entry name" value="HTH_CRP"/>
</dbReference>
<dbReference type="EMBL" id="CP000527">
    <property type="protein sequence ID" value="ABM27723.1"/>
    <property type="molecule type" value="Genomic_DNA"/>
</dbReference>
<dbReference type="PROSITE" id="PS50042">
    <property type="entry name" value="CNMP_BINDING_3"/>
    <property type="match status" value="1"/>
</dbReference>
<gene>
    <name evidence="6" type="ordered locus">Dvul_0700</name>
</gene>
<feature type="domain" description="Cyclic nucleotide-binding" evidence="4">
    <location>
        <begin position="13"/>
        <end position="133"/>
    </location>
</feature>
<dbReference type="InterPro" id="IPR014710">
    <property type="entry name" value="RmlC-like_jellyroll"/>
</dbReference>
<evidence type="ECO:0000259" key="4">
    <source>
        <dbReference type="PROSITE" id="PS50042"/>
    </source>
</evidence>
<sequence length="228" mass="24838">MQRILDLIEGLPLFEGLSQGQLEGVASLVVDRKVERGQMVFCEGAPAEGFYVVAEGRIKVFRSGPDGREAIMHVLGPGEPFGEVAVFQGDRFPANAMAVTPSQVLFLPRRALVDRISRDPTLALNMLAALSRKLRQFTHKVEALTLQETPQRLAAYLLHASELAGGADTFTLDVTKGLLAGLLGTARETLSRCLSRMVEREAVSMDGRSVTILDRAFLEAMVEGTEQL</sequence>
<dbReference type="Proteomes" id="UP000009173">
    <property type="component" value="Chromosome"/>
</dbReference>
<keyword evidence="1" id="KW-0805">Transcription regulation</keyword>
<dbReference type="InterPro" id="IPR050397">
    <property type="entry name" value="Env_Response_Regulators"/>
</dbReference>
<organism evidence="6 7">
    <name type="scientific">Nitratidesulfovibrio vulgaris (strain DP4)</name>
    <name type="common">Desulfovibrio vulgaris</name>
    <dbReference type="NCBI Taxonomy" id="391774"/>
    <lineage>
        <taxon>Bacteria</taxon>
        <taxon>Pseudomonadati</taxon>
        <taxon>Thermodesulfobacteriota</taxon>
        <taxon>Desulfovibrionia</taxon>
        <taxon>Desulfovibrionales</taxon>
        <taxon>Desulfovibrionaceae</taxon>
        <taxon>Nitratidesulfovibrio</taxon>
    </lineage>
</organism>
<evidence type="ECO:0000313" key="7">
    <source>
        <dbReference type="Proteomes" id="UP000009173"/>
    </source>
</evidence>
<dbReference type="InterPro" id="IPR000595">
    <property type="entry name" value="cNMP-bd_dom"/>
</dbReference>
<dbReference type="GO" id="GO:0005829">
    <property type="term" value="C:cytosol"/>
    <property type="evidence" value="ECO:0007669"/>
    <property type="project" value="TreeGrafter"/>
</dbReference>
<dbReference type="GO" id="GO:0003700">
    <property type="term" value="F:DNA-binding transcription factor activity"/>
    <property type="evidence" value="ECO:0007669"/>
    <property type="project" value="TreeGrafter"/>
</dbReference>
<accession>A0A0H3A5H0</accession>
<evidence type="ECO:0000256" key="2">
    <source>
        <dbReference type="ARBA" id="ARBA00023125"/>
    </source>
</evidence>
<dbReference type="InterPro" id="IPR036390">
    <property type="entry name" value="WH_DNA-bd_sf"/>
</dbReference>
<dbReference type="InterPro" id="IPR018490">
    <property type="entry name" value="cNMP-bd_dom_sf"/>
</dbReference>
<dbReference type="SMART" id="SM00419">
    <property type="entry name" value="HTH_CRP"/>
    <property type="match status" value="1"/>
</dbReference>
<keyword evidence="2" id="KW-0238">DNA-binding</keyword>
<dbReference type="PANTHER" id="PTHR24567">
    <property type="entry name" value="CRP FAMILY TRANSCRIPTIONAL REGULATORY PROTEIN"/>
    <property type="match status" value="1"/>
</dbReference>
<dbReference type="RefSeq" id="WP_011791783.1">
    <property type="nucleotide sequence ID" value="NC_008751.1"/>
</dbReference>
<feature type="domain" description="HTH crp-type" evidence="5">
    <location>
        <begin position="147"/>
        <end position="216"/>
    </location>
</feature>
<dbReference type="KEGG" id="dvl:Dvul_0700"/>
<keyword evidence="3" id="KW-0804">Transcription</keyword>
<dbReference type="AlphaFoldDB" id="A0A0H3A5H0"/>
<dbReference type="InterPro" id="IPR036388">
    <property type="entry name" value="WH-like_DNA-bd_sf"/>
</dbReference>
<dbReference type="GO" id="GO:0003677">
    <property type="term" value="F:DNA binding"/>
    <property type="evidence" value="ECO:0007669"/>
    <property type="project" value="UniProtKB-KW"/>
</dbReference>
<proteinExistence type="predicted"/>
<evidence type="ECO:0000313" key="6">
    <source>
        <dbReference type="EMBL" id="ABM27723.1"/>
    </source>
</evidence>
<dbReference type="PROSITE" id="PS51063">
    <property type="entry name" value="HTH_CRP_2"/>
    <property type="match status" value="1"/>
</dbReference>
<reference evidence="7" key="1">
    <citation type="journal article" date="2009" name="Environ. Microbiol.">
        <title>Contribution of mobile genetic elements to Desulfovibrio vulgaris genome plasticity.</title>
        <authorList>
            <person name="Walker C.B."/>
            <person name="Stolyar S."/>
            <person name="Chivian D."/>
            <person name="Pinel N."/>
            <person name="Gabster J.A."/>
            <person name="Dehal P.S."/>
            <person name="He Z."/>
            <person name="Yang Z.K."/>
            <person name="Yen H.C."/>
            <person name="Zhou J."/>
            <person name="Wall J.D."/>
            <person name="Hazen T.C."/>
            <person name="Arkin A.P."/>
            <person name="Stahl D.A."/>
        </authorList>
    </citation>
    <scope>NUCLEOTIDE SEQUENCE [LARGE SCALE GENOMIC DNA]</scope>
    <source>
        <strain evidence="7">DP4</strain>
    </source>
</reference>
<dbReference type="CDD" id="cd00038">
    <property type="entry name" value="CAP_ED"/>
    <property type="match status" value="1"/>
</dbReference>
<evidence type="ECO:0000256" key="1">
    <source>
        <dbReference type="ARBA" id="ARBA00023015"/>
    </source>
</evidence>
<dbReference type="SMART" id="SM00100">
    <property type="entry name" value="cNMP"/>
    <property type="match status" value="1"/>
</dbReference>
<dbReference type="PANTHER" id="PTHR24567:SF68">
    <property type="entry name" value="DNA-BINDING TRANSCRIPTIONAL DUAL REGULATOR CRP"/>
    <property type="match status" value="1"/>
</dbReference>
<dbReference type="SUPFAM" id="SSF51206">
    <property type="entry name" value="cAMP-binding domain-like"/>
    <property type="match status" value="1"/>
</dbReference>
<evidence type="ECO:0000259" key="5">
    <source>
        <dbReference type="PROSITE" id="PS51063"/>
    </source>
</evidence>
<dbReference type="Gene3D" id="2.60.120.10">
    <property type="entry name" value="Jelly Rolls"/>
    <property type="match status" value="1"/>
</dbReference>